<dbReference type="PANTHER" id="PTHR23159">
    <property type="entry name" value="CENTROSOMAL PROTEIN 2"/>
    <property type="match status" value="1"/>
</dbReference>
<dbReference type="VEuPathDB" id="VectorBase:GMOY004998"/>
<accession>A0A1B0FMC5</accession>
<dbReference type="EnsemblMetazoa" id="GMOY004998-RA">
    <property type="protein sequence ID" value="GMOY004998-PA"/>
    <property type="gene ID" value="GMOY004998"/>
</dbReference>
<feature type="coiled-coil region" evidence="1">
    <location>
        <begin position="818"/>
        <end position="1122"/>
    </location>
</feature>
<reference evidence="2" key="1">
    <citation type="submission" date="2020-05" db="UniProtKB">
        <authorList>
            <consortium name="EnsemblMetazoa"/>
        </authorList>
    </citation>
    <scope>IDENTIFICATION</scope>
    <source>
        <strain evidence="2">Yale</strain>
    </source>
</reference>
<dbReference type="PANTHER" id="PTHR23159:SF31">
    <property type="entry name" value="CENTROSOME-ASSOCIATED PROTEIN CEP250 ISOFORM X1"/>
    <property type="match status" value="1"/>
</dbReference>
<sequence length="1935" mass="226498">MDNIRGWKNILLQWISECGFTELNFFNLEQTDIDMFYINFSEKHHKIASSNHLKLLDFLKQFYPEFEAQCDDDNILSSGDYIYVYTLLLHFSCVKYPQTFFHDICQKLPISSQQTMALLFLKLLEVEKLNKGNLRNVIGKAVIKASSVSRCNSDPMMFTNNETDSPVRNIGAQRNSPLTPRTNLLEERTRELFDLKAQLETERYEKDLLEIQIKENENKILKLSNEKDFLIKNLKMNNLIEWNFSLIADEDHKWLIQEIEELKIGVVKKSSENNLLVNCEGHGDEQRFIKEISQKDDEILKLSETVRAAQDDKILAKEKYLTDVKGELEEFINETRLAGLNASTESVSSFQCISEVPSELTLISNEPENLAVSVIDKQLREKELENIRMREELHTLNGNNKLLSERIQELIKFEMSEFKMIFDESDSEMDMSTNCDPYAQFNVFAKCMEKINQHHQVEKSMVKKLAHVIEELQKKNLELTRKSDSMLANITSLKNNLDAVQRNNEDLEETKQQLQNSLRNYELEVKSLQEQLEACKCVNENSNEEINALKAKLHQVEKINAELTSSNVQLEEQTMGLESKLQALEEKWMMHTNRLEEQIKLFNDESEELQLYQDENLTLKSNYEQILMRKESLKDNCRETMRNEIMSDFGTEISTLTMKNANLELRILALMKEHQEEKQQLQKDEMEARERIKELDNEIFRMNEELAHIHIIFENSDLEVTQLKQTLEQMEREIIALIKLCSGTTSMTNGSGNILKELQYHIKLLIEQNTVAECRIETLEITQQESNTRFNDLLKQAQERERILNQRCINTTDDLLVLTEQKCEYEEKIEKLKQMNNEHEQCVKDLNSELKLEKERNNNKEKELLSLKAEHDDVKSRLNEAEKEMRALHEVNCAIKINYERLHAFEVRVMECSDDNDRFKREIHTLKQEFSKTAKCVIDGDQLICKLKEEVKNCDSLKKQVSDLQDSLSQCMEVKEMLEHELEEKAKQIVELRESSNEQSETLNTFNETLIKLTKEKERLLKESSAFASQIEQEQEEKSLLLSSLEKSTIRMRGEIQKEESRSENLKRHNNELKLQLESLQQQNEKLQNELSEHKADFKALVEEKEQMREDFQEKRTTLMNRLAESCDEVANYHMSFAELVVTIENSVNQSVQMKEFRNMFNPYDGSGATSVNQLRQWINCLFYIQNLQQNRIEKLLQNEKQYLSANEKLIKENQELQFKIDDMHKEMENTYSIMQKQVTNEVKHLEEKILNLEAMNERITDEKAAQQSHINQQEEACQSANMKLEEATANNQQLTLELGNLKKEMEILQVNHVLQQQYSNLEMEHKQLLEKFNQHQTLLATVVAKLTDKTKELSNIETTLIDMESLRKDLEKKIAFTAKKLDETVNDKVNTELKCEQFRLECQRCEKDIALLNFQQQNIINENNRVCSDFAAEKDILRKEIKEYEASLLRANESASQDLQKIASISMEKERVCEENQSLRKQLEEMSKHQTNTETKIKSFIEDSQSWERQFHASETELKNVKTYLEKSEADVERLKNKNKKLRESQQVTIRRVEKMALKLGDAQARGFKLERDNETLSKTLEANSSTIEGLQREKDLVKIEVAALKERLLQSEEGREQLLAKIANLERVNQALQDATQKLEAREIDDKAKINKLEKVRETKEDKIRQLTAALNSSENSNVKLNLEIGALNSQLQELKLDLSANYNAQIEQIELRLALAQEQAQKYTEDRKNLIIQIKELEDQNARINDQLSKVSLAMRISKERYDTLYREMEQMRANLLALRQAKANAERELEIIKQSLKEVHNQNEELICERDSLAESLEKHSAVLDEKIKAKTNQIENLECELKQLREKTEMQNLELIEGRKLAAENVTELDELRTCLSKTDEILKREQQSCEQLRSYNQLLENQYEEVKKHAAEMEGNNEERIKVNTLELE</sequence>
<keyword evidence="1" id="KW-0175">Coiled coil</keyword>
<dbReference type="EMBL" id="CCAG010013603">
    <property type="status" value="NOT_ANNOTATED_CDS"/>
    <property type="molecule type" value="Genomic_DNA"/>
</dbReference>
<evidence type="ECO:0000313" key="3">
    <source>
        <dbReference type="Proteomes" id="UP000092444"/>
    </source>
</evidence>
<protein>
    <submittedName>
        <fullName evidence="2">Uncharacterized protein</fullName>
    </submittedName>
</protein>
<evidence type="ECO:0000313" key="2">
    <source>
        <dbReference type="EnsemblMetazoa" id="GMOY004998-PA"/>
    </source>
</evidence>
<keyword evidence="3" id="KW-1185">Reference proteome</keyword>
<evidence type="ECO:0000256" key="1">
    <source>
        <dbReference type="SAM" id="Coils"/>
    </source>
</evidence>
<feature type="coiled-coil region" evidence="1">
    <location>
        <begin position="1193"/>
        <end position="1388"/>
    </location>
</feature>
<feature type="coiled-coil region" evidence="1">
    <location>
        <begin position="1428"/>
        <end position="1490"/>
    </location>
</feature>
<organism evidence="2 3">
    <name type="scientific">Glossina morsitans morsitans</name>
    <name type="common">Savannah tsetse fly</name>
    <dbReference type="NCBI Taxonomy" id="37546"/>
    <lineage>
        <taxon>Eukaryota</taxon>
        <taxon>Metazoa</taxon>
        <taxon>Ecdysozoa</taxon>
        <taxon>Arthropoda</taxon>
        <taxon>Hexapoda</taxon>
        <taxon>Insecta</taxon>
        <taxon>Pterygota</taxon>
        <taxon>Neoptera</taxon>
        <taxon>Endopterygota</taxon>
        <taxon>Diptera</taxon>
        <taxon>Brachycera</taxon>
        <taxon>Muscomorpha</taxon>
        <taxon>Hippoboscoidea</taxon>
        <taxon>Glossinidae</taxon>
        <taxon>Glossina</taxon>
    </lineage>
</organism>
<feature type="coiled-coil region" evidence="1">
    <location>
        <begin position="199"/>
        <end position="233"/>
    </location>
</feature>
<feature type="coiled-coil region" evidence="1">
    <location>
        <begin position="1888"/>
        <end position="1925"/>
    </location>
</feature>
<dbReference type="Proteomes" id="UP000092444">
    <property type="component" value="Unassembled WGS sequence"/>
</dbReference>
<name>A0A1B0FMC5_GLOMM</name>
<feature type="coiled-coil region" evidence="1">
    <location>
        <begin position="462"/>
        <end position="740"/>
    </location>
</feature>
<feature type="coiled-coil region" evidence="1">
    <location>
        <begin position="1519"/>
        <end position="1859"/>
    </location>
</feature>
<proteinExistence type="predicted"/>
<dbReference type="STRING" id="37546.A0A1B0FMC5"/>